<reference evidence="1 2" key="1">
    <citation type="submission" date="2022-09" db="EMBL/GenBank/DDBJ databases">
        <authorList>
            <person name="Palmer J.M."/>
        </authorList>
    </citation>
    <scope>NUCLEOTIDE SEQUENCE [LARGE SCALE GENOMIC DNA]</scope>
    <source>
        <strain evidence="1 2">DSM 7382</strain>
    </source>
</reference>
<protein>
    <submittedName>
        <fullName evidence="1">Uncharacterized protein</fullName>
    </submittedName>
</protein>
<gene>
    <name evidence="1" type="ORF">QCA50_000696</name>
</gene>
<proteinExistence type="predicted"/>
<dbReference type="AlphaFoldDB" id="A0AAW0H016"/>
<accession>A0AAW0H016</accession>
<organism evidence="1 2">
    <name type="scientific">Cerrena zonata</name>
    <dbReference type="NCBI Taxonomy" id="2478898"/>
    <lineage>
        <taxon>Eukaryota</taxon>
        <taxon>Fungi</taxon>
        <taxon>Dikarya</taxon>
        <taxon>Basidiomycota</taxon>
        <taxon>Agaricomycotina</taxon>
        <taxon>Agaricomycetes</taxon>
        <taxon>Polyporales</taxon>
        <taxon>Cerrenaceae</taxon>
        <taxon>Cerrena</taxon>
    </lineage>
</organism>
<keyword evidence="2" id="KW-1185">Reference proteome</keyword>
<dbReference type="Proteomes" id="UP001385951">
    <property type="component" value="Unassembled WGS sequence"/>
</dbReference>
<dbReference type="EMBL" id="JASBNA010000001">
    <property type="protein sequence ID" value="KAK7696055.1"/>
    <property type="molecule type" value="Genomic_DNA"/>
</dbReference>
<name>A0AAW0H016_9APHY</name>
<sequence>MPLEAHRLKSIYACLTSASTALEDEAWLAKVAPQEMALYRLIPETRVGIPQPNSPGYHKLAAIIQIGLLMRLNALFTCSEINYQKYRLELKYFIFLQFKSAKSFEKSPAVSLFRQGLNLFISPSIPSISQLLKPLAKTILTSTSSRRIDPDNFADHLIFLTERNLSVQDKEALEGDLPKLKNVFLRYLNGVGHPEHPHLADLKILINDDERYNEDNRDPLYRMKRVAQTMTGQMLMPTRTSPLQIILTKTIPDRHTGNRGPIQDMLIIPKIHACFHQMLIFHTSRLHDMLNDNANLLSDSATDLDVFFHQVFVGLDEDFFNLNA</sequence>
<evidence type="ECO:0000313" key="1">
    <source>
        <dbReference type="EMBL" id="KAK7696055.1"/>
    </source>
</evidence>
<evidence type="ECO:0000313" key="2">
    <source>
        <dbReference type="Proteomes" id="UP001385951"/>
    </source>
</evidence>
<comment type="caution">
    <text evidence="1">The sequence shown here is derived from an EMBL/GenBank/DDBJ whole genome shotgun (WGS) entry which is preliminary data.</text>
</comment>